<keyword evidence="3 6" id="KW-0815">Transposition</keyword>
<keyword evidence="4 6" id="KW-0238">DNA-binding</keyword>
<comment type="caution">
    <text evidence="7">The sequence shown here is derived from an EMBL/GenBank/DDBJ whole genome shotgun (WGS) entry which is preliminary data.</text>
</comment>
<evidence type="ECO:0000256" key="5">
    <source>
        <dbReference type="ARBA" id="ARBA00023172"/>
    </source>
</evidence>
<evidence type="ECO:0000256" key="3">
    <source>
        <dbReference type="ARBA" id="ARBA00022578"/>
    </source>
</evidence>
<dbReference type="PANTHER" id="PTHR33217">
    <property type="entry name" value="TRANSPOSASE FOR INSERTION SEQUENCE ELEMENT IS1081"/>
    <property type="match status" value="1"/>
</dbReference>
<sequence>MIFSVDGLSGLKEGIEATFPRAEIQRCIIHQLRNCFKYVSYKHLKEFSKDFKAVYQAASEEIARDKFEEVKKKWQSSYPFAIKSWENNWEVLIPFYKFPEEIRKIMYTTNIIEGFHRQLRKVTKSKAIFPNDESLEKMLFLVAKNVMKKWTQRYKNWDMVLNQLMIMYPERVEKFIR</sequence>
<keyword evidence="6" id="KW-0814">Transposable element</keyword>
<comment type="function">
    <text evidence="1 6">Required for the transposition of the insertion element.</text>
</comment>
<dbReference type="AlphaFoldDB" id="I7KUP9"/>
<dbReference type="EMBL" id="CAKP01000082">
    <property type="protein sequence ID" value="CCJ33663.1"/>
    <property type="molecule type" value="Genomic_DNA"/>
</dbReference>
<accession>I7KUP9</accession>
<dbReference type="PANTHER" id="PTHR33217:SF8">
    <property type="entry name" value="MUTATOR FAMILY TRANSPOSASE"/>
    <property type="match status" value="1"/>
</dbReference>
<gene>
    <name evidence="7" type="ORF">CAAU_1579</name>
</gene>
<organism evidence="7 8">
    <name type="scientific">Caloramator australicus RC3</name>
    <dbReference type="NCBI Taxonomy" id="857293"/>
    <lineage>
        <taxon>Bacteria</taxon>
        <taxon>Bacillati</taxon>
        <taxon>Bacillota</taxon>
        <taxon>Clostridia</taxon>
        <taxon>Eubacteriales</taxon>
        <taxon>Clostridiaceae</taxon>
        <taxon>Caloramator</taxon>
    </lineage>
</organism>
<evidence type="ECO:0000313" key="7">
    <source>
        <dbReference type="EMBL" id="CCJ33663.1"/>
    </source>
</evidence>
<dbReference type="GO" id="GO:0003677">
    <property type="term" value="F:DNA binding"/>
    <property type="evidence" value="ECO:0007669"/>
    <property type="project" value="UniProtKB-UniRule"/>
</dbReference>
<dbReference type="InterPro" id="IPR001207">
    <property type="entry name" value="Transposase_mutator"/>
</dbReference>
<evidence type="ECO:0000256" key="1">
    <source>
        <dbReference type="ARBA" id="ARBA00002190"/>
    </source>
</evidence>
<dbReference type="Pfam" id="PF00872">
    <property type="entry name" value="Transposase_mut"/>
    <property type="match status" value="1"/>
</dbReference>
<dbReference type="GO" id="GO:0004803">
    <property type="term" value="F:transposase activity"/>
    <property type="evidence" value="ECO:0007669"/>
    <property type="project" value="UniProtKB-UniRule"/>
</dbReference>
<dbReference type="GO" id="GO:0006313">
    <property type="term" value="P:DNA transposition"/>
    <property type="evidence" value="ECO:0007669"/>
    <property type="project" value="UniProtKB-UniRule"/>
</dbReference>
<evidence type="ECO:0000313" key="8">
    <source>
        <dbReference type="Proteomes" id="UP000007652"/>
    </source>
</evidence>
<keyword evidence="5 6" id="KW-0233">DNA recombination</keyword>
<evidence type="ECO:0000256" key="6">
    <source>
        <dbReference type="RuleBase" id="RU365089"/>
    </source>
</evidence>
<proteinExistence type="inferred from homology"/>
<protein>
    <recommendedName>
        <fullName evidence="6">Mutator family transposase</fullName>
    </recommendedName>
</protein>
<evidence type="ECO:0000256" key="4">
    <source>
        <dbReference type="ARBA" id="ARBA00023125"/>
    </source>
</evidence>
<keyword evidence="8" id="KW-1185">Reference proteome</keyword>
<dbReference type="eggNOG" id="COG3328">
    <property type="taxonomic scope" value="Bacteria"/>
</dbReference>
<evidence type="ECO:0000256" key="2">
    <source>
        <dbReference type="ARBA" id="ARBA00010961"/>
    </source>
</evidence>
<name>I7KUP9_9CLOT</name>
<dbReference type="PROSITE" id="PS01007">
    <property type="entry name" value="TRANSPOSASE_MUTATOR"/>
    <property type="match status" value="1"/>
</dbReference>
<comment type="similarity">
    <text evidence="2 6">Belongs to the transposase mutator family.</text>
</comment>
<dbReference type="Proteomes" id="UP000007652">
    <property type="component" value="Unassembled WGS sequence"/>
</dbReference>
<reference evidence="7 8" key="1">
    <citation type="journal article" date="2011" name="J. Bacteriol.">
        <title>Draft genome sequence of Caloramator australicus strain RC3T, a thermoanaerobe from the Great Artesian Basin of Australia.</title>
        <authorList>
            <person name="Ogg C.D."/>
            <person name="Patel B.K.C."/>
        </authorList>
    </citation>
    <scope>NUCLEOTIDE SEQUENCE [LARGE SCALE GENOMIC DNA]</scope>
    <source>
        <strain evidence="7 8">RC3</strain>
    </source>
</reference>